<dbReference type="VEuPathDB" id="FungiDB:RhiirA1_422755"/>
<dbReference type="VEuPathDB" id="FungiDB:RhiirFUN_007786"/>
<dbReference type="EMBL" id="LLXI01000133">
    <property type="protein sequence ID" value="PKY41111.1"/>
    <property type="molecule type" value="Genomic_DNA"/>
</dbReference>
<dbReference type="PANTHER" id="PTHR43591">
    <property type="entry name" value="METHYLTRANSFERASE"/>
    <property type="match status" value="1"/>
</dbReference>
<organism evidence="2 3">
    <name type="scientific">Rhizophagus irregularis</name>
    <dbReference type="NCBI Taxonomy" id="588596"/>
    <lineage>
        <taxon>Eukaryota</taxon>
        <taxon>Fungi</taxon>
        <taxon>Fungi incertae sedis</taxon>
        <taxon>Mucoromycota</taxon>
        <taxon>Glomeromycotina</taxon>
        <taxon>Glomeromycetes</taxon>
        <taxon>Glomerales</taxon>
        <taxon>Glomeraceae</taxon>
        <taxon>Rhizophagus</taxon>
    </lineage>
</organism>
<gene>
    <name evidence="2" type="ORF">RhiirA4_395557</name>
</gene>
<reference evidence="2 3" key="1">
    <citation type="submission" date="2015-10" db="EMBL/GenBank/DDBJ databases">
        <title>Genome analyses suggest a sexual origin of heterokaryosis in a supposedly ancient asexual fungus.</title>
        <authorList>
            <person name="Ropars J."/>
            <person name="Sedzielewska K."/>
            <person name="Noel J."/>
            <person name="Charron P."/>
            <person name="Farinelli L."/>
            <person name="Marton T."/>
            <person name="Kruger M."/>
            <person name="Pelin A."/>
            <person name="Brachmann A."/>
            <person name="Corradi N."/>
        </authorList>
    </citation>
    <scope>NUCLEOTIDE SEQUENCE [LARGE SCALE GENOMIC DNA]</scope>
    <source>
        <strain evidence="2 3">A4</strain>
    </source>
</reference>
<dbReference type="PANTHER" id="PTHR43591:SF24">
    <property type="entry name" value="2-METHOXY-6-POLYPRENYL-1,4-BENZOQUINOL METHYLASE, MITOCHONDRIAL"/>
    <property type="match status" value="1"/>
</dbReference>
<evidence type="ECO:0000313" key="2">
    <source>
        <dbReference type="EMBL" id="PKY41111.1"/>
    </source>
</evidence>
<keyword evidence="2" id="KW-0808">Transferase</keyword>
<dbReference type="SUPFAM" id="SSF53335">
    <property type="entry name" value="S-adenosyl-L-methionine-dependent methyltransferases"/>
    <property type="match status" value="1"/>
</dbReference>
<dbReference type="CDD" id="cd02440">
    <property type="entry name" value="AdoMet_MTases"/>
    <property type="match status" value="1"/>
</dbReference>
<keyword evidence="2" id="KW-0489">Methyltransferase</keyword>
<dbReference type="InterPro" id="IPR041698">
    <property type="entry name" value="Methyltransf_25"/>
</dbReference>
<name>A0A2I1G3F9_9GLOM</name>
<sequence length="276" mass="31597">MEHSDVITNHQNSTSKDYSYLNLQSGLFRYIWTTDYSAPCTDILQKEGAKVLDVGCGTGVWVIDMSKNYPLSHFIGIDDLLIFPQDPEDLTPNSTFLQCSLTGPLPFEDNYFDYVHCRNALMDFSVTEWKEKIIPEIIRVTKPNGFVEHCEVDQHYVNEGQIMREITNSITNYNTSRKIDGMIGEKLDEILLETGELYNIHHQQKYSPIGGGWGGEFGKLAIDIFAGKCRIMRTELAEEMNITPQEFDEKIQACLKEAETTRTYLKSHRVYAQKLA</sequence>
<protein>
    <submittedName>
        <fullName evidence="2">S-adenosyl-L-methionine-dependent methyltransferase</fullName>
    </submittedName>
</protein>
<evidence type="ECO:0000313" key="3">
    <source>
        <dbReference type="Proteomes" id="UP000234323"/>
    </source>
</evidence>
<dbReference type="VEuPathDB" id="FungiDB:FUN_009010"/>
<dbReference type="InterPro" id="IPR029063">
    <property type="entry name" value="SAM-dependent_MTases_sf"/>
</dbReference>
<evidence type="ECO:0000259" key="1">
    <source>
        <dbReference type="Pfam" id="PF13649"/>
    </source>
</evidence>
<dbReference type="OrthoDB" id="2013972at2759"/>
<dbReference type="Gene3D" id="3.40.50.150">
    <property type="entry name" value="Vaccinia Virus protein VP39"/>
    <property type="match status" value="1"/>
</dbReference>
<dbReference type="AlphaFoldDB" id="A0A2I1G3F9"/>
<accession>A0A2I1G3F9</accession>
<dbReference type="Pfam" id="PF13649">
    <property type="entry name" value="Methyltransf_25"/>
    <property type="match status" value="1"/>
</dbReference>
<proteinExistence type="predicted"/>
<dbReference type="GO" id="GO:0008168">
    <property type="term" value="F:methyltransferase activity"/>
    <property type="evidence" value="ECO:0007669"/>
    <property type="project" value="UniProtKB-KW"/>
</dbReference>
<dbReference type="GO" id="GO:0032259">
    <property type="term" value="P:methylation"/>
    <property type="evidence" value="ECO:0007669"/>
    <property type="project" value="UniProtKB-KW"/>
</dbReference>
<keyword evidence="3" id="KW-1185">Reference proteome</keyword>
<feature type="domain" description="Methyltransferase" evidence="1">
    <location>
        <begin position="51"/>
        <end position="145"/>
    </location>
</feature>
<dbReference type="Proteomes" id="UP000234323">
    <property type="component" value="Unassembled WGS sequence"/>
</dbReference>
<comment type="caution">
    <text evidence="2">The sequence shown here is derived from an EMBL/GenBank/DDBJ whole genome shotgun (WGS) entry which is preliminary data.</text>
</comment>